<keyword evidence="3" id="KW-1185">Reference proteome</keyword>
<dbReference type="EMBL" id="JAGGKK010000001">
    <property type="protein sequence ID" value="MBP1947216.1"/>
    <property type="molecule type" value="Genomic_DNA"/>
</dbReference>
<reference evidence="2 3" key="1">
    <citation type="submission" date="2021-03" db="EMBL/GenBank/DDBJ databases">
        <title>Genomic Encyclopedia of Type Strains, Phase IV (KMG-IV): sequencing the most valuable type-strain genomes for metagenomic binning, comparative biology and taxonomic classification.</title>
        <authorList>
            <person name="Goeker M."/>
        </authorList>
    </citation>
    <scope>NUCLEOTIDE SEQUENCE [LARGE SCALE GENOMIC DNA]</scope>
    <source>
        <strain evidence="2 3">DSM 21085</strain>
    </source>
</reference>
<proteinExistence type="predicted"/>
<dbReference type="Proteomes" id="UP001519328">
    <property type="component" value="Unassembled WGS sequence"/>
</dbReference>
<feature type="compositionally biased region" description="Basic and acidic residues" evidence="1">
    <location>
        <begin position="25"/>
        <end position="37"/>
    </location>
</feature>
<evidence type="ECO:0000313" key="3">
    <source>
        <dbReference type="Proteomes" id="UP001519328"/>
    </source>
</evidence>
<gene>
    <name evidence="2" type="ORF">J2Z82_000139</name>
</gene>
<evidence type="ECO:0000256" key="1">
    <source>
        <dbReference type="SAM" id="MobiDB-lite"/>
    </source>
</evidence>
<name>A0ABS4H8I2_9BACI</name>
<sequence>MSDNRKVIHVKDLVIKADNVYFDRPDRRRRDPFFGDRQDDDESVEGTESSSHRDRDDESSSSDSNDNDNRGPFSWI</sequence>
<organism evidence="2 3">
    <name type="scientific">Virgibacillus litoralis</name>
    <dbReference type="NCBI Taxonomy" id="578221"/>
    <lineage>
        <taxon>Bacteria</taxon>
        <taxon>Bacillati</taxon>
        <taxon>Bacillota</taxon>
        <taxon>Bacilli</taxon>
        <taxon>Bacillales</taxon>
        <taxon>Bacillaceae</taxon>
        <taxon>Virgibacillus</taxon>
    </lineage>
</organism>
<comment type="caution">
    <text evidence="2">The sequence shown here is derived from an EMBL/GenBank/DDBJ whole genome shotgun (WGS) entry which is preliminary data.</text>
</comment>
<dbReference type="RefSeq" id="WP_209478869.1">
    <property type="nucleotide sequence ID" value="NZ_JAGGKK010000001.1"/>
</dbReference>
<feature type="region of interest" description="Disordered" evidence="1">
    <location>
        <begin position="25"/>
        <end position="76"/>
    </location>
</feature>
<accession>A0ABS4H8I2</accession>
<evidence type="ECO:0000313" key="2">
    <source>
        <dbReference type="EMBL" id="MBP1947216.1"/>
    </source>
</evidence>
<protein>
    <submittedName>
        <fullName evidence="2">Uncharacterized protein</fullName>
    </submittedName>
</protein>